<dbReference type="GO" id="GO:0005886">
    <property type="term" value="C:plasma membrane"/>
    <property type="evidence" value="ECO:0007669"/>
    <property type="project" value="UniProtKB-SubCell"/>
</dbReference>
<keyword evidence="7 11" id="KW-0472">Membrane</keyword>
<comment type="similarity">
    <text evidence="2 10">Belongs to the G-protein coupled receptor 1 family.</text>
</comment>
<dbReference type="Pfam" id="PF00001">
    <property type="entry name" value="7tm_1"/>
    <property type="match status" value="1"/>
</dbReference>
<sequence>MPVNDTPYYGGTAVNGAMPVDVVSNELQWDDILIVILKSCVLCLIIFAAVFGNLLIIVSVYRHHKLRITTNYFIVSLAFADILVALFAMTFNAIHTVSGKWLFNQTICDFWNSCDVLFSTASIMHLCCISVDRYYAIVKPFEYPNKITNKSVAIMLASVWLSSGLISFIPIFLGWYTTSEHLIERSKNPDVCEFVVNKPYAIISSCVSFWAPCVIMIGAYIRIYFEATKQEKMICKSQINAAIPQYPRNSTDTTAQMVVAAPHHHRNSHVEDDHSTPTKRNINKMKREHKAAKTLGIIMGAFIFCWLPFFIWYVTVHLCEECECPEIIVQILFWIGYFNSSLNPIIYAYFNREFRDAFKDTIMTFFCCCTNVLWRENTHRNTTIHFNCTYKSTQDIGLVENKYVRDI</sequence>
<evidence type="ECO:0000256" key="3">
    <source>
        <dbReference type="ARBA" id="ARBA00022475"/>
    </source>
</evidence>
<evidence type="ECO:0000256" key="5">
    <source>
        <dbReference type="ARBA" id="ARBA00022989"/>
    </source>
</evidence>
<evidence type="ECO:0000256" key="2">
    <source>
        <dbReference type="ARBA" id="ARBA00010663"/>
    </source>
</evidence>
<comment type="subcellular location">
    <subcellularLocation>
        <location evidence="1">Cell membrane</location>
        <topology evidence="1">Multi-pass membrane protein</topology>
    </subcellularLocation>
</comment>
<feature type="transmembrane region" description="Helical" evidence="11">
    <location>
        <begin position="72"/>
        <end position="90"/>
    </location>
</feature>
<dbReference type="GO" id="GO:0071880">
    <property type="term" value="P:adenylate cyclase-activating adrenergic receptor signaling pathway"/>
    <property type="evidence" value="ECO:0007669"/>
    <property type="project" value="TreeGrafter"/>
</dbReference>
<name>A0A087T4X6_STEMI</name>
<feature type="non-terminal residue" evidence="13">
    <location>
        <position position="407"/>
    </location>
</feature>
<gene>
    <name evidence="13" type="ORF">X975_05873</name>
</gene>
<dbReference type="SUPFAM" id="SSF81321">
    <property type="entry name" value="Family A G protein-coupled receptor-like"/>
    <property type="match status" value="1"/>
</dbReference>
<dbReference type="EMBL" id="KK113424">
    <property type="protein sequence ID" value="KFM60165.1"/>
    <property type="molecule type" value="Genomic_DNA"/>
</dbReference>
<evidence type="ECO:0000313" key="14">
    <source>
        <dbReference type="Proteomes" id="UP000054359"/>
    </source>
</evidence>
<dbReference type="OMA" id="VITTMCD"/>
<evidence type="ECO:0000313" key="13">
    <source>
        <dbReference type="EMBL" id="KFM60165.1"/>
    </source>
</evidence>
<feature type="transmembrane region" description="Helical" evidence="11">
    <location>
        <begin position="327"/>
        <end position="350"/>
    </location>
</feature>
<keyword evidence="6 10" id="KW-0297">G-protein coupled receptor</keyword>
<dbReference type="GO" id="GO:0004989">
    <property type="term" value="F:octopamine receptor activity"/>
    <property type="evidence" value="ECO:0007669"/>
    <property type="project" value="TreeGrafter"/>
</dbReference>
<evidence type="ECO:0000259" key="12">
    <source>
        <dbReference type="PROSITE" id="PS50262"/>
    </source>
</evidence>
<dbReference type="PROSITE" id="PS50262">
    <property type="entry name" value="G_PROTEIN_RECEP_F1_2"/>
    <property type="match status" value="1"/>
</dbReference>
<dbReference type="AlphaFoldDB" id="A0A087T4X6"/>
<dbReference type="OrthoDB" id="5957871at2759"/>
<dbReference type="GO" id="GO:0043410">
    <property type="term" value="P:positive regulation of MAPK cascade"/>
    <property type="evidence" value="ECO:0007669"/>
    <property type="project" value="TreeGrafter"/>
</dbReference>
<keyword evidence="14" id="KW-1185">Reference proteome</keyword>
<dbReference type="STRING" id="407821.A0A087T4X6"/>
<feature type="transmembrane region" description="Helical" evidence="11">
    <location>
        <begin position="294"/>
        <end position="315"/>
    </location>
</feature>
<dbReference type="SMART" id="SM01381">
    <property type="entry name" value="7TM_GPCR_Srsx"/>
    <property type="match status" value="1"/>
</dbReference>
<keyword evidence="3" id="KW-1003">Cell membrane</keyword>
<evidence type="ECO:0000256" key="7">
    <source>
        <dbReference type="ARBA" id="ARBA00023136"/>
    </source>
</evidence>
<keyword evidence="9 10" id="KW-0807">Transducer</keyword>
<feature type="transmembrane region" description="Helical" evidence="11">
    <location>
        <begin position="200"/>
        <end position="223"/>
    </location>
</feature>
<dbReference type="PANTHER" id="PTHR24248:SF66">
    <property type="entry name" value="OCTOPAMINE RECEPTOR BETA-3R"/>
    <property type="match status" value="1"/>
</dbReference>
<evidence type="ECO:0000256" key="10">
    <source>
        <dbReference type="RuleBase" id="RU000688"/>
    </source>
</evidence>
<proteinExistence type="inferred from homology"/>
<protein>
    <submittedName>
        <fullName evidence="13">Octopamine receptor beta-2R</fullName>
    </submittedName>
</protein>
<feature type="domain" description="G-protein coupled receptors family 1 profile" evidence="12">
    <location>
        <begin position="52"/>
        <end position="347"/>
    </location>
</feature>
<organism evidence="13 14">
    <name type="scientific">Stegodyphus mimosarum</name>
    <name type="common">African social velvet spider</name>
    <dbReference type="NCBI Taxonomy" id="407821"/>
    <lineage>
        <taxon>Eukaryota</taxon>
        <taxon>Metazoa</taxon>
        <taxon>Ecdysozoa</taxon>
        <taxon>Arthropoda</taxon>
        <taxon>Chelicerata</taxon>
        <taxon>Arachnida</taxon>
        <taxon>Araneae</taxon>
        <taxon>Araneomorphae</taxon>
        <taxon>Entelegynae</taxon>
        <taxon>Eresoidea</taxon>
        <taxon>Eresidae</taxon>
        <taxon>Stegodyphus</taxon>
    </lineage>
</organism>
<dbReference type="PANTHER" id="PTHR24248">
    <property type="entry name" value="ADRENERGIC RECEPTOR-RELATED G-PROTEIN COUPLED RECEPTOR"/>
    <property type="match status" value="1"/>
</dbReference>
<keyword evidence="4 10" id="KW-0812">Transmembrane</keyword>
<feature type="transmembrane region" description="Helical" evidence="11">
    <location>
        <begin position="152"/>
        <end position="176"/>
    </location>
</feature>
<evidence type="ECO:0000256" key="6">
    <source>
        <dbReference type="ARBA" id="ARBA00023040"/>
    </source>
</evidence>
<dbReference type="InterPro" id="IPR000276">
    <property type="entry name" value="GPCR_Rhodpsn"/>
</dbReference>
<evidence type="ECO:0000256" key="9">
    <source>
        <dbReference type="ARBA" id="ARBA00023224"/>
    </source>
</evidence>
<dbReference type="Gene3D" id="1.20.1070.10">
    <property type="entry name" value="Rhodopsin 7-helix transmembrane proteins"/>
    <property type="match status" value="1"/>
</dbReference>
<reference evidence="13 14" key="1">
    <citation type="submission" date="2013-11" db="EMBL/GenBank/DDBJ databases">
        <title>Genome sequencing of Stegodyphus mimosarum.</title>
        <authorList>
            <person name="Bechsgaard J."/>
        </authorList>
    </citation>
    <scope>NUCLEOTIDE SEQUENCE [LARGE SCALE GENOMIC DNA]</scope>
</reference>
<accession>A0A087T4X6</accession>
<dbReference type="Proteomes" id="UP000054359">
    <property type="component" value="Unassembled WGS sequence"/>
</dbReference>
<evidence type="ECO:0000256" key="8">
    <source>
        <dbReference type="ARBA" id="ARBA00023170"/>
    </source>
</evidence>
<evidence type="ECO:0000256" key="11">
    <source>
        <dbReference type="SAM" id="Phobius"/>
    </source>
</evidence>
<keyword evidence="8 10" id="KW-0675">Receptor</keyword>
<dbReference type="PRINTS" id="PR00237">
    <property type="entry name" value="GPCRRHODOPSN"/>
</dbReference>
<evidence type="ECO:0000256" key="4">
    <source>
        <dbReference type="ARBA" id="ARBA00022692"/>
    </source>
</evidence>
<feature type="transmembrane region" description="Helical" evidence="11">
    <location>
        <begin position="32"/>
        <end position="60"/>
    </location>
</feature>
<feature type="transmembrane region" description="Helical" evidence="11">
    <location>
        <begin position="110"/>
        <end position="131"/>
    </location>
</feature>
<dbReference type="CDD" id="cd15066">
    <property type="entry name" value="7tmA_DmOct-betaAR-like"/>
    <property type="match status" value="1"/>
</dbReference>
<dbReference type="InterPro" id="IPR017452">
    <property type="entry name" value="GPCR_Rhodpsn_7TM"/>
</dbReference>
<keyword evidence="5 11" id="KW-1133">Transmembrane helix</keyword>
<evidence type="ECO:0000256" key="1">
    <source>
        <dbReference type="ARBA" id="ARBA00004651"/>
    </source>
</evidence>
<dbReference type="PROSITE" id="PS00237">
    <property type="entry name" value="G_PROTEIN_RECEP_F1_1"/>
    <property type="match status" value="1"/>
</dbReference>